<keyword evidence="1" id="KW-1133">Transmembrane helix</keyword>
<protein>
    <recommendedName>
        <fullName evidence="4">DUF3592 domain-containing protein</fullName>
    </recommendedName>
</protein>
<keyword evidence="1" id="KW-0812">Transmembrane</keyword>
<evidence type="ECO:0000256" key="1">
    <source>
        <dbReference type="SAM" id="Phobius"/>
    </source>
</evidence>
<dbReference type="Proteomes" id="UP000617555">
    <property type="component" value="Unassembled WGS sequence"/>
</dbReference>
<proteinExistence type="predicted"/>
<feature type="transmembrane region" description="Helical" evidence="1">
    <location>
        <begin position="20"/>
        <end position="47"/>
    </location>
</feature>
<accession>A0ABQ1JY78</accession>
<evidence type="ECO:0008006" key="4">
    <source>
        <dbReference type="Google" id="ProtNLM"/>
    </source>
</evidence>
<keyword evidence="1" id="KW-0472">Membrane</keyword>
<dbReference type="RefSeq" id="WP_188741288.1">
    <property type="nucleotide sequence ID" value="NZ_BMII01000121.1"/>
</dbReference>
<comment type="caution">
    <text evidence="2">The sequence shown here is derived from an EMBL/GenBank/DDBJ whole genome shotgun (WGS) entry which is preliminary data.</text>
</comment>
<evidence type="ECO:0000313" key="2">
    <source>
        <dbReference type="EMBL" id="GGB78239.1"/>
    </source>
</evidence>
<gene>
    <name evidence="2" type="ORF">GCM10011607_42800</name>
</gene>
<organism evidence="2 3">
    <name type="scientific">Shewanella inventionis</name>
    <dbReference type="NCBI Taxonomy" id="1738770"/>
    <lineage>
        <taxon>Bacteria</taxon>
        <taxon>Pseudomonadati</taxon>
        <taxon>Pseudomonadota</taxon>
        <taxon>Gammaproteobacteria</taxon>
        <taxon>Alteromonadales</taxon>
        <taxon>Shewanellaceae</taxon>
        <taxon>Shewanella</taxon>
    </lineage>
</organism>
<dbReference type="EMBL" id="BMII01000121">
    <property type="protein sequence ID" value="GGB78239.1"/>
    <property type="molecule type" value="Genomic_DNA"/>
</dbReference>
<name>A0ABQ1JY78_9GAMM</name>
<keyword evidence="3" id="KW-1185">Reference proteome</keyword>
<reference evidence="3" key="1">
    <citation type="journal article" date="2019" name="Int. J. Syst. Evol. Microbiol.">
        <title>The Global Catalogue of Microorganisms (GCM) 10K type strain sequencing project: providing services to taxonomists for standard genome sequencing and annotation.</title>
        <authorList>
            <consortium name="The Broad Institute Genomics Platform"/>
            <consortium name="The Broad Institute Genome Sequencing Center for Infectious Disease"/>
            <person name="Wu L."/>
            <person name="Ma J."/>
        </authorList>
    </citation>
    <scope>NUCLEOTIDE SEQUENCE [LARGE SCALE GENOMIC DNA]</scope>
    <source>
        <strain evidence="3">CGMCC 1.15339</strain>
    </source>
</reference>
<evidence type="ECO:0000313" key="3">
    <source>
        <dbReference type="Proteomes" id="UP000617555"/>
    </source>
</evidence>
<sequence length="200" mass="22516">MENFSTALAPYIQDLDSNILTFISIVVSVIGALLSLLVAILGVWFAVAQYRLKRSIKIIGSVSFTDSALYNDLYPDQIVIQNLKDKSEAIFGIHIRLGNNIYITMEDLEDSPIVIGPFETLVRNYKPLSFYGCNNYKVNINPAIQERKGCVVVLTTNKGKYVTKQRKHYWSPILDSLNNATISRAGLSFVKSFNQRKSRS</sequence>